<dbReference type="GO" id="GO:0000224">
    <property type="term" value="F:peptide-N4-(N-acetyl-beta-glucosaminyl)asparagine amidase activity"/>
    <property type="evidence" value="ECO:0007669"/>
    <property type="project" value="TreeGrafter"/>
</dbReference>
<evidence type="ECO:0000313" key="7">
    <source>
        <dbReference type="EMBL" id="GCB34047.1"/>
    </source>
</evidence>
<keyword evidence="8" id="KW-1185">Reference proteome</keyword>
<evidence type="ECO:0000256" key="4">
    <source>
        <dbReference type="SAM" id="SignalP"/>
    </source>
</evidence>
<dbReference type="InterPro" id="IPR005887">
    <property type="entry name" value="GH92_a_mannosidase_put"/>
</dbReference>
<dbReference type="GO" id="GO:0006516">
    <property type="term" value="P:glycoprotein catabolic process"/>
    <property type="evidence" value="ECO:0007669"/>
    <property type="project" value="TreeGrafter"/>
</dbReference>
<evidence type="ECO:0000259" key="5">
    <source>
        <dbReference type="Pfam" id="PF07971"/>
    </source>
</evidence>
<dbReference type="EMBL" id="BHWB01000002">
    <property type="protein sequence ID" value="GCB34047.1"/>
    <property type="molecule type" value="Genomic_DNA"/>
</dbReference>
<sequence length="767" mass="86884">MNKIKYSYIGLLGCLLVAFTMKTEQARPIDWVNIFIGTSPSITKAANAHGKGTEELGQTIPAVLTPNGMNSWTPQTRLTENKCVAPYYYRDSLFYGFRASHWINGGCAQDYGSYTIMGMSGSLKCLSGERKIVFHHEDEVGTPAYYSVRFPDSRFLSEMTATDRAAIFRYTVDKEDSVYVVITPNNDHRNGSITINVEKQEIRGYNPVYRIYQGMGKPAGFSGHFVVRFDHPFTVYGVYNEKERLQNATQMDHMRELGAYIGFKLKEGEKLQVKAATSFTSSEAASRNLDAEIPGWNFEKVRVATENRWNKHLSSISVETENETDKKMFYSALYRCSILPRIYSDVDGTHPAFSLKDSIVSNPSFVYYDDFSAWDTYRALMPLVHLMDPEKGKDMVSSLVSKYEQGGWLPIFPCWNSYTSAMVGDHAIAMIGDAIMKDIPVHHLEKAYEGMRKNAFESPASHADYTDGKGRRGLTSYKKYGYIPLEDPVKEAFHTGEQVSRTLEYAYDDFVLSQVADKLGKREDAALLRERALNYRNVIDPTTGYARGRHKDGRFIDYFNPFVFARFITEGYPCHYTWYVPQDIQGLANIMGGKDTFEAKLDSMFSENRYWHGNEPCHQVAYLYNWIGKPFKTQQHIRRIMEEEYLLDVGGLSGNDDSGQMSAWYAFAALGFYPVCPGVPEYAIASPTFLKVTMRLKNGKTFKVIAKNASEKNIYIQSATLNGKPYTKNYLRHSDLMKGGTLKLVMGEKPSTSWGSGTGDIPYSISK</sequence>
<dbReference type="InterPro" id="IPR041371">
    <property type="entry name" value="GH92_N"/>
</dbReference>
<evidence type="ECO:0000256" key="2">
    <source>
        <dbReference type="ARBA" id="ARBA00011245"/>
    </source>
</evidence>
<protein>
    <submittedName>
        <fullName evidence="7">Alpha-1 2-mannosidase</fullName>
    </submittedName>
</protein>
<accession>A0A401LRI0</accession>
<comment type="caution">
    <text evidence="7">The sequence shown here is derived from an EMBL/GenBank/DDBJ whole genome shotgun (WGS) entry which is preliminary data.</text>
</comment>
<name>A0A401LRI0_9BACE</name>
<keyword evidence="3" id="KW-0106">Calcium</keyword>
<dbReference type="SUPFAM" id="SSF48208">
    <property type="entry name" value="Six-hairpin glycosidases"/>
    <property type="match status" value="1"/>
</dbReference>
<dbReference type="InterPro" id="IPR008928">
    <property type="entry name" value="6-hairpin_glycosidase_sf"/>
</dbReference>
<dbReference type="PANTHER" id="PTHR12143:SF43">
    <property type="entry name" value="PUTATIVE-RELATED"/>
    <property type="match status" value="1"/>
</dbReference>
<proteinExistence type="predicted"/>
<evidence type="ECO:0000259" key="6">
    <source>
        <dbReference type="Pfam" id="PF17678"/>
    </source>
</evidence>
<dbReference type="PANTHER" id="PTHR12143">
    <property type="entry name" value="PEPTIDE N-GLYCANASE PNGASE -RELATED"/>
    <property type="match status" value="1"/>
</dbReference>
<evidence type="ECO:0000313" key="8">
    <source>
        <dbReference type="Proteomes" id="UP000288079"/>
    </source>
</evidence>
<evidence type="ECO:0000256" key="1">
    <source>
        <dbReference type="ARBA" id="ARBA00001913"/>
    </source>
</evidence>
<feature type="signal peptide" evidence="4">
    <location>
        <begin position="1"/>
        <end position="26"/>
    </location>
</feature>
<gene>
    <name evidence="7" type="ORF">KGMB02408_09920</name>
</gene>
<dbReference type="FunFam" id="3.30.2080.10:FF:000001">
    <property type="entry name" value="Alpha-1,2-mannosidase subfamily"/>
    <property type="match status" value="1"/>
</dbReference>
<evidence type="ECO:0000256" key="3">
    <source>
        <dbReference type="ARBA" id="ARBA00022837"/>
    </source>
</evidence>
<dbReference type="InterPro" id="IPR012939">
    <property type="entry name" value="Glyco_hydro_92"/>
</dbReference>
<comment type="cofactor">
    <cofactor evidence="1">
        <name>Ca(2+)</name>
        <dbReference type="ChEBI" id="CHEBI:29108"/>
    </cofactor>
</comment>
<dbReference type="InterPro" id="IPR050883">
    <property type="entry name" value="PNGase"/>
</dbReference>
<dbReference type="GO" id="GO:0030246">
    <property type="term" value="F:carbohydrate binding"/>
    <property type="evidence" value="ECO:0007669"/>
    <property type="project" value="InterPro"/>
</dbReference>
<dbReference type="GO" id="GO:0005829">
    <property type="term" value="C:cytosol"/>
    <property type="evidence" value="ECO:0007669"/>
    <property type="project" value="TreeGrafter"/>
</dbReference>
<dbReference type="RefSeq" id="WP_125040295.1">
    <property type="nucleotide sequence ID" value="NZ_BHWB01000002.1"/>
</dbReference>
<dbReference type="Gene3D" id="3.30.2080.10">
    <property type="entry name" value="GH92 mannosidase domain"/>
    <property type="match status" value="1"/>
</dbReference>
<dbReference type="Pfam" id="PF17678">
    <property type="entry name" value="Glyco_hydro_92N"/>
    <property type="match status" value="1"/>
</dbReference>
<feature type="domain" description="Glycosyl hydrolase family 92 N-terminal" evidence="6">
    <location>
        <begin position="31"/>
        <end position="278"/>
    </location>
</feature>
<dbReference type="GO" id="GO:0005975">
    <property type="term" value="P:carbohydrate metabolic process"/>
    <property type="evidence" value="ECO:0007669"/>
    <property type="project" value="InterPro"/>
</dbReference>
<dbReference type="NCBIfam" id="TIGR01180">
    <property type="entry name" value="aman2_put"/>
    <property type="match status" value="1"/>
</dbReference>
<feature type="chain" id="PRO_5019399854" evidence="4">
    <location>
        <begin position="27"/>
        <end position="767"/>
    </location>
</feature>
<dbReference type="Proteomes" id="UP000288079">
    <property type="component" value="Unassembled WGS sequence"/>
</dbReference>
<feature type="domain" description="Glycosyl hydrolase family 92" evidence="5">
    <location>
        <begin position="285"/>
        <end position="748"/>
    </location>
</feature>
<dbReference type="InterPro" id="IPR014718">
    <property type="entry name" value="GH-type_carb-bd"/>
</dbReference>
<organism evidence="7 8">
    <name type="scientific">Bacteroides faecalis</name>
    <dbReference type="NCBI Taxonomy" id="2447885"/>
    <lineage>
        <taxon>Bacteria</taxon>
        <taxon>Pseudomonadati</taxon>
        <taxon>Bacteroidota</taxon>
        <taxon>Bacteroidia</taxon>
        <taxon>Bacteroidales</taxon>
        <taxon>Bacteroidaceae</taxon>
        <taxon>Bacteroides</taxon>
    </lineage>
</organism>
<keyword evidence="4" id="KW-0732">Signal</keyword>
<dbReference type="AlphaFoldDB" id="A0A401LRI0"/>
<dbReference type="Pfam" id="PF07971">
    <property type="entry name" value="Glyco_hydro_92"/>
    <property type="match status" value="1"/>
</dbReference>
<reference evidence="7 8" key="1">
    <citation type="submission" date="2018-10" db="EMBL/GenBank/DDBJ databases">
        <title>Draft Genome Sequence of Bacteroides sp. KCTC 15687.</title>
        <authorList>
            <person name="Yu S.Y."/>
            <person name="Kim J.S."/>
            <person name="Oh B.S."/>
            <person name="Park S.H."/>
            <person name="Kang S.W."/>
            <person name="Park J.E."/>
            <person name="Choi S.H."/>
            <person name="Han K.I."/>
            <person name="Lee K.C."/>
            <person name="Eom M.K."/>
            <person name="Suh M.K."/>
            <person name="Lee D.H."/>
            <person name="Yoon H."/>
            <person name="Kim B."/>
            <person name="Yang S.J."/>
            <person name="Lee J.S."/>
            <person name="Lee J.H."/>
        </authorList>
    </citation>
    <scope>NUCLEOTIDE SEQUENCE [LARGE SCALE GENOMIC DNA]</scope>
    <source>
        <strain evidence="7 8">KCTC 15687</strain>
    </source>
</reference>
<comment type="subunit">
    <text evidence="2">Monomer.</text>
</comment>
<dbReference type="Gene3D" id="1.20.1610.10">
    <property type="entry name" value="alpha-1,2-mannosidases domains"/>
    <property type="match status" value="1"/>
</dbReference>
<dbReference type="Gene3D" id="1.20.1050.60">
    <property type="entry name" value="alpha-1,2-mannosidase"/>
    <property type="match status" value="1"/>
</dbReference>
<dbReference type="OrthoDB" id="9762711at2"/>
<dbReference type="Gene3D" id="2.70.98.10">
    <property type="match status" value="1"/>
</dbReference>